<organism evidence="6 7">
    <name type="scientific">Acidiferrimicrobium australe</name>
    <dbReference type="NCBI Taxonomy" id="2664430"/>
    <lineage>
        <taxon>Bacteria</taxon>
        <taxon>Bacillati</taxon>
        <taxon>Actinomycetota</taxon>
        <taxon>Acidimicrobiia</taxon>
        <taxon>Acidimicrobiales</taxon>
        <taxon>Acidimicrobiaceae</taxon>
        <taxon>Acidiferrimicrobium</taxon>
    </lineage>
</organism>
<dbReference type="PANTHER" id="PTHR30290">
    <property type="entry name" value="PERIPLASMIC BINDING COMPONENT OF ABC TRANSPORTER"/>
    <property type="match status" value="1"/>
</dbReference>
<keyword evidence="7" id="KW-1185">Reference proteome</keyword>
<evidence type="ECO:0000313" key="7">
    <source>
        <dbReference type="Proteomes" id="UP000437736"/>
    </source>
</evidence>
<protein>
    <submittedName>
        <fullName evidence="6">ABC transporter substrate-binding protein</fullName>
    </submittedName>
</protein>
<keyword evidence="3" id="KW-0813">Transport</keyword>
<evidence type="ECO:0000259" key="5">
    <source>
        <dbReference type="Pfam" id="PF00496"/>
    </source>
</evidence>
<dbReference type="SUPFAM" id="SSF53850">
    <property type="entry name" value="Periplasmic binding protein-like II"/>
    <property type="match status" value="1"/>
</dbReference>
<dbReference type="InterPro" id="IPR030678">
    <property type="entry name" value="Peptide/Ni-bd"/>
</dbReference>
<dbReference type="Gene3D" id="3.40.190.10">
    <property type="entry name" value="Periplasmic binding protein-like II"/>
    <property type="match status" value="1"/>
</dbReference>
<feature type="domain" description="Solute-binding protein family 5" evidence="5">
    <location>
        <begin position="3"/>
        <end position="410"/>
    </location>
</feature>
<accession>A0ABW9QP67</accession>
<comment type="caution">
    <text evidence="6">The sequence shown here is derived from an EMBL/GenBank/DDBJ whole genome shotgun (WGS) entry which is preliminary data.</text>
</comment>
<feature type="non-terminal residue" evidence="6">
    <location>
        <position position="1"/>
    </location>
</feature>
<dbReference type="EMBL" id="WJHE01000056">
    <property type="protein sequence ID" value="MST31387.1"/>
    <property type="molecule type" value="Genomic_DNA"/>
</dbReference>
<evidence type="ECO:0000256" key="1">
    <source>
        <dbReference type="ARBA" id="ARBA00004196"/>
    </source>
</evidence>
<dbReference type="InterPro" id="IPR000914">
    <property type="entry name" value="SBP_5_dom"/>
</dbReference>
<dbReference type="PANTHER" id="PTHR30290:SF10">
    <property type="entry name" value="PERIPLASMIC OLIGOPEPTIDE-BINDING PROTEIN-RELATED"/>
    <property type="match status" value="1"/>
</dbReference>
<comment type="subcellular location">
    <subcellularLocation>
        <location evidence="1">Cell envelope</location>
    </subcellularLocation>
</comment>
<name>A0ABW9QP67_9ACTN</name>
<dbReference type="Proteomes" id="UP000437736">
    <property type="component" value="Unassembled WGS sequence"/>
</dbReference>
<gene>
    <name evidence="6" type="ORF">GHK86_01395</name>
</gene>
<keyword evidence="4" id="KW-0732">Signal</keyword>
<dbReference type="CDD" id="cd08513">
    <property type="entry name" value="PBP2_thermophilic_Hb8_like"/>
    <property type="match status" value="1"/>
</dbReference>
<sequence length="502" mass="54426">VYSNGDRKVTIHLKAVHWSDGKPLTARDVTFWINLLRANKNNWGEYAPGYFPDDVTSVATSGQSTVVLDLASQVNPTWFTFNELSQIVPIPQHAWDKTSPTGPIGNYDETQAGAHAVYKFLDAQSRNLNTYATNPLWQVVDGPWRLSRFSPDGYAAFVPNKSYFGHKPMLARFVEVPYTSESAEYDALRSGSLTYGYVPISDLGQKALLESQGFQVTPWYLWSMNIIPMNFNNPSQGALYRQTYIRQAMQRLINERQLESAVLNGYGITDNGPIPNGPSTQYVDATVKAGPLAYSLAAAKSLLESHGWHPGAGGVAVCARPGTGSQQCGAGIKAGTPLRFTMVYAAGVASISQEAQALKSSFSQAGIDLALTQQPASQVYAAAVPCTSKQSDCSWGMAYWGNGWEFSPDNYPTGEVAFATGAVGNFGSYSNPRMDALIKATTTQPGQGPLNAWQDYTAEQLPMLFMPVSPVQVSAISTKLHGAVPQPADGLTLTPEFWSLSK</sequence>
<dbReference type="InterPro" id="IPR039424">
    <property type="entry name" value="SBP_5"/>
</dbReference>
<proteinExistence type="inferred from homology"/>
<dbReference type="Gene3D" id="3.10.105.10">
    <property type="entry name" value="Dipeptide-binding Protein, Domain 3"/>
    <property type="match status" value="1"/>
</dbReference>
<reference evidence="6 7" key="1">
    <citation type="submission" date="2019-11" db="EMBL/GenBank/DDBJ databases">
        <title>Acidiferrimicrobium australis gen. nov., sp. nov., an acidophilic and obligately heterotrophic, member of the Actinobacteria that catalyses dissimilatory oxido- reduction of iron isolated from metal-rich acidic water in Chile.</title>
        <authorList>
            <person name="Gonzalez D."/>
            <person name="Huber K."/>
            <person name="Hedrich S."/>
            <person name="Rojas-Villalobos C."/>
            <person name="Quatrini R."/>
            <person name="Dinamarca M.A."/>
            <person name="Schwarz A."/>
            <person name="Canales C."/>
            <person name="Nancucheo I."/>
        </authorList>
    </citation>
    <scope>NUCLEOTIDE SEQUENCE [LARGE SCALE GENOMIC DNA]</scope>
    <source>
        <strain evidence="6 7">USS-CCA1</strain>
    </source>
</reference>
<comment type="similarity">
    <text evidence="2">Belongs to the bacterial solute-binding protein 5 family.</text>
</comment>
<evidence type="ECO:0000256" key="4">
    <source>
        <dbReference type="ARBA" id="ARBA00022729"/>
    </source>
</evidence>
<evidence type="ECO:0000313" key="6">
    <source>
        <dbReference type="EMBL" id="MST31387.1"/>
    </source>
</evidence>
<dbReference type="PIRSF" id="PIRSF002741">
    <property type="entry name" value="MppA"/>
    <property type="match status" value="1"/>
</dbReference>
<evidence type="ECO:0000256" key="3">
    <source>
        <dbReference type="ARBA" id="ARBA00022448"/>
    </source>
</evidence>
<evidence type="ECO:0000256" key="2">
    <source>
        <dbReference type="ARBA" id="ARBA00005695"/>
    </source>
</evidence>
<dbReference type="Pfam" id="PF00496">
    <property type="entry name" value="SBP_bac_5"/>
    <property type="match status" value="1"/>
</dbReference>